<evidence type="ECO:0000313" key="3">
    <source>
        <dbReference type="Proteomes" id="UP000245647"/>
    </source>
</evidence>
<dbReference type="Proteomes" id="UP000245647">
    <property type="component" value="Unassembled WGS sequence"/>
</dbReference>
<dbReference type="Pfam" id="PF12867">
    <property type="entry name" value="DinB_2"/>
    <property type="match status" value="1"/>
</dbReference>
<name>A0A2U2PGW6_9SPHI</name>
<dbReference type="InterPro" id="IPR024775">
    <property type="entry name" value="DinB-like"/>
</dbReference>
<feature type="domain" description="DinB-like" evidence="1">
    <location>
        <begin position="8"/>
        <end position="144"/>
    </location>
</feature>
<gene>
    <name evidence="2" type="ORF">DDR33_11325</name>
</gene>
<keyword evidence="3" id="KW-1185">Reference proteome</keyword>
<dbReference type="InterPro" id="IPR034660">
    <property type="entry name" value="DinB/YfiT-like"/>
</dbReference>
<protein>
    <submittedName>
        <fullName evidence="2">DinB family protein</fullName>
    </submittedName>
</protein>
<dbReference type="AlphaFoldDB" id="A0A2U2PGW6"/>
<accession>A0A2U2PGW6</accession>
<comment type="caution">
    <text evidence="2">The sequence shown here is derived from an EMBL/GenBank/DDBJ whole genome shotgun (WGS) entry which is preliminary data.</text>
</comment>
<organism evidence="2 3">
    <name type="scientific">Pararcticibacter amylolyticus</name>
    <dbReference type="NCBI Taxonomy" id="2173175"/>
    <lineage>
        <taxon>Bacteria</taxon>
        <taxon>Pseudomonadati</taxon>
        <taxon>Bacteroidota</taxon>
        <taxon>Sphingobacteriia</taxon>
        <taxon>Sphingobacteriales</taxon>
        <taxon>Sphingobacteriaceae</taxon>
        <taxon>Pararcticibacter</taxon>
    </lineage>
</organism>
<dbReference type="EMBL" id="QEAS01000008">
    <property type="protein sequence ID" value="PWG80610.1"/>
    <property type="molecule type" value="Genomic_DNA"/>
</dbReference>
<proteinExistence type="predicted"/>
<dbReference type="SUPFAM" id="SSF109854">
    <property type="entry name" value="DinB/YfiT-like putative metalloenzymes"/>
    <property type="match status" value="1"/>
</dbReference>
<evidence type="ECO:0000259" key="1">
    <source>
        <dbReference type="Pfam" id="PF12867"/>
    </source>
</evidence>
<evidence type="ECO:0000313" key="2">
    <source>
        <dbReference type="EMBL" id="PWG80610.1"/>
    </source>
</evidence>
<dbReference type="Gene3D" id="1.20.120.450">
    <property type="entry name" value="dinb family like domain"/>
    <property type="match status" value="1"/>
</dbReference>
<dbReference type="OrthoDB" id="4295522at2"/>
<reference evidence="2 3" key="1">
    <citation type="submission" date="2018-04" db="EMBL/GenBank/DDBJ databases">
        <title>Pedobacter chongqingensis sp. nov., isolated from a rottenly hemp rope.</title>
        <authorList>
            <person name="Cai Y."/>
        </authorList>
    </citation>
    <scope>NUCLEOTIDE SEQUENCE [LARGE SCALE GENOMIC DNA]</scope>
    <source>
        <strain evidence="2 3">FJ4-8</strain>
    </source>
</reference>
<sequence length="151" mass="17404">MKALFKAWRAGRKLYLNFFNDFSLEQLNKIPSGFSNNLIWNMGHAIITQQKLIYRGSNLPGYVSDALFQKYQSGTKPTEPVAEEEVSELKALLFSLIEKTENDYYAKVFSNYNERVTGIGFHLSCIEDAFECNNFHEGLHLGYMMSIRKLV</sequence>